<evidence type="ECO:0000313" key="8">
    <source>
        <dbReference type="EMBL" id="KAF1960018.1"/>
    </source>
</evidence>
<keyword evidence="3 6" id="KW-0812">Transmembrane</keyword>
<evidence type="ECO:0000256" key="3">
    <source>
        <dbReference type="ARBA" id="ARBA00022692"/>
    </source>
</evidence>
<gene>
    <name evidence="8" type="ORF">CC80DRAFT_523238</name>
</gene>
<dbReference type="PANTHER" id="PTHR19139:SF199">
    <property type="entry name" value="MIP17260P"/>
    <property type="match status" value="1"/>
</dbReference>
<dbReference type="InterPro" id="IPR000425">
    <property type="entry name" value="MIP"/>
</dbReference>
<dbReference type="AlphaFoldDB" id="A0A6A5U5Q9"/>
<evidence type="ECO:0000313" key="9">
    <source>
        <dbReference type="Proteomes" id="UP000800035"/>
    </source>
</evidence>
<comment type="subcellular location">
    <subcellularLocation>
        <location evidence="1">Membrane</location>
        <topology evidence="1">Multi-pass membrane protein</topology>
    </subcellularLocation>
</comment>
<dbReference type="OrthoDB" id="3222at2759"/>
<feature type="transmembrane region" description="Helical" evidence="7">
    <location>
        <begin position="247"/>
        <end position="267"/>
    </location>
</feature>
<dbReference type="SUPFAM" id="SSF81338">
    <property type="entry name" value="Aquaporin-like"/>
    <property type="match status" value="1"/>
</dbReference>
<organism evidence="8 9">
    <name type="scientific">Byssothecium circinans</name>
    <dbReference type="NCBI Taxonomy" id="147558"/>
    <lineage>
        <taxon>Eukaryota</taxon>
        <taxon>Fungi</taxon>
        <taxon>Dikarya</taxon>
        <taxon>Ascomycota</taxon>
        <taxon>Pezizomycotina</taxon>
        <taxon>Dothideomycetes</taxon>
        <taxon>Pleosporomycetidae</taxon>
        <taxon>Pleosporales</taxon>
        <taxon>Massarineae</taxon>
        <taxon>Massarinaceae</taxon>
        <taxon>Byssothecium</taxon>
    </lineage>
</organism>
<feature type="transmembrane region" description="Helical" evidence="7">
    <location>
        <begin position="94"/>
        <end position="114"/>
    </location>
</feature>
<feature type="transmembrane region" description="Helical" evidence="7">
    <location>
        <begin position="145"/>
        <end position="166"/>
    </location>
</feature>
<feature type="transmembrane region" description="Helical" evidence="7">
    <location>
        <begin position="178"/>
        <end position="199"/>
    </location>
</feature>
<proteinExistence type="inferred from homology"/>
<keyword evidence="9" id="KW-1185">Reference proteome</keyword>
<feature type="transmembrane region" description="Helical" evidence="7">
    <location>
        <begin position="206"/>
        <end position="227"/>
    </location>
</feature>
<dbReference type="Pfam" id="PF00230">
    <property type="entry name" value="MIP"/>
    <property type="match status" value="1"/>
</dbReference>
<feature type="transmembrane region" description="Helical" evidence="7">
    <location>
        <begin position="50"/>
        <end position="73"/>
    </location>
</feature>
<protein>
    <submittedName>
        <fullName evidence="8">Aquaporin-like protein</fullName>
    </submittedName>
</protein>
<name>A0A6A5U5Q9_9PLEO</name>
<dbReference type="PRINTS" id="PR00783">
    <property type="entry name" value="MINTRINSICP"/>
</dbReference>
<dbReference type="PANTHER" id="PTHR19139">
    <property type="entry name" value="AQUAPORIN TRANSPORTER"/>
    <property type="match status" value="1"/>
</dbReference>
<evidence type="ECO:0000256" key="7">
    <source>
        <dbReference type="SAM" id="Phobius"/>
    </source>
</evidence>
<reference evidence="8" key="1">
    <citation type="journal article" date="2020" name="Stud. Mycol.">
        <title>101 Dothideomycetes genomes: a test case for predicting lifestyles and emergence of pathogens.</title>
        <authorList>
            <person name="Haridas S."/>
            <person name="Albert R."/>
            <person name="Binder M."/>
            <person name="Bloem J."/>
            <person name="Labutti K."/>
            <person name="Salamov A."/>
            <person name="Andreopoulos B."/>
            <person name="Baker S."/>
            <person name="Barry K."/>
            <person name="Bills G."/>
            <person name="Bluhm B."/>
            <person name="Cannon C."/>
            <person name="Castanera R."/>
            <person name="Culley D."/>
            <person name="Daum C."/>
            <person name="Ezra D."/>
            <person name="Gonzalez J."/>
            <person name="Henrissat B."/>
            <person name="Kuo A."/>
            <person name="Liang C."/>
            <person name="Lipzen A."/>
            <person name="Lutzoni F."/>
            <person name="Magnuson J."/>
            <person name="Mondo S."/>
            <person name="Nolan M."/>
            <person name="Ohm R."/>
            <person name="Pangilinan J."/>
            <person name="Park H.-J."/>
            <person name="Ramirez L."/>
            <person name="Alfaro M."/>
            <person name="Sun H."/>
            <person name="Tritt A."/>
            <person name="Yoshinaga Y."/>
            <person name="Zwiers L.-H."/>
            <person name="Turgeon B."/>
            <person name="Goodwin S."/>
            <person name="Spatafora J."/>
            <person name="Crous P."/>
            <person name="Grigoriev I."/>
        </authorList>
    </citation>
    <scope>NUCLEOTIDE SEQUENCE</scope>
    <source>
        <strain evidence="8">CBS 675.92</strain>
    </source>
</reference>
<evidence type="ECO:0000256" key="5">
    <source>
        <dbReference type="ARBA" id="ARBA00023136"/>
    </source>
</evidence>
<evidence type="ECO:0000256" key="2">
    <source>
        <dbReference type="ARBA" id="ARBA00006175"/>
    </source>
</evidence>
<dbReference type="Proteomes" id="UP000800035">
    <property type="component" value="Unassembled WGS sequence"/>
</dbReference>
<accession>A0A6A5U5Q9</accession>
<dbReference type="InterPro" id="IPR034294">
    <property type="entry name" value="Aquaporin_transptr"/>
</dbReference>
<keyword evidence="5 7" id="KW-0472">Membrane</keyword>
<evidence type="ECO:0000256" key="4">
    <source>
        <dbReference type="ARBA" id="ARBA00022989"/>
    </source>
</evidence>
<keyword evidence="6" id="KW-0813">Transport</keyword>
<dbReference type="EMBL" id="ML976983">
    <property type="protein sequence ID" value="KAF1960018.1"/>
    <property type="molecule type" value="Genomic_DNA"/>
</dbReference>
<sequence>MSKKEQFNLFPMSREKAPGNILPISKPSSEGGFEDRKSRSPNILKIELPVFLGEFVGTFMFLFFAFAGTQIAAESTPPNPLQPIDQIVPPSPAKLLYISLAFGISLAVNVAIFADVSGGMFNPAVTTALWIVGMIRWYRALHTVVAQLAAGIAAAFVVSVVLPGPLPVATTLHTSASIIQGLFLELILTAQLILTILMLPTGPSKPMYCGMALFIAELAGVYLTGGSLNPARSLGPAAVVGAESTDWIYWLGPGMGAVLAAGTFWLIKMLQKSKF</sequence>
<dbReference type="GO" id="GO:0005886">
    <property type="term" value="C:plasma membrane"/>
    <property type="evidence" value="ECO:0007669"/>
    <property type="project" value="TreeGrafter"/>
</dbReference>
<dbReference type="GO" id="GO:0015250">
    <property type="term" value="F:water channel activity"/>
    <property type="evidence" value="ECO:0007669"/>
    <property type="project" value="TreeGrafter"/>
</dbReference>
<evidence type="ECO:0000256" key="6">
    <source>
        <dbReference type="RuleBase" id="RU000477"/>
    </source>
</evidence>
<dbReference type="Gene3D" id="1.20.1080.10">
    <property type="entry name" value="Glycerol uptake facilitator protein"/>
    <property type="match status" value="1"/>
</dbReference>
<dbReference type="InterPro" id="IPR023271">
    <property type="entry name" value="Aquaporin-like"/>
</dbReference>
<evidence type="ECO:0000256" key="1">
    <source>
        <dbReference type="ARBA" id="ARBA00004141"/>
    </source>
</evidence>
<comment type="similarity">
    <text evidence="2 6">Belongs to the MIP/aquaporin (TC 1.A.8) family.</text>
</comment>
<keyword evidence="4 7" id="KW-1133">Transmembrane helix</keyword>